<evidence type="ECO:0000259" key="8">
    <source>
        <dbReference type="Pfam" id="PF00275"/>
    </source>
</evidence>
<feature type="binding site" evidence="7">
    <location>
        <position position="159"/>
    </location>
    <ligand>
        <name>3-phosphoshikimate</name>
        <dbReference type="ChEBI" id="CHEBI:145989"/>
    </ligand>
</feature>
<dbReference type="EMBL" id="AP017470">
    <property type="protein sequence ID" value="BBB33141.1"/>
    <property type="molecule type" value="Genomic_DNA"/>
</dbReference>
<comment type="pathway">
    <text evidence="1 7">Metabolic intermediate biosynthesis; chorismate biosynthesis; chorismate from D-erythrose 4-phosphate and phosphoenolpyruvate: step 6/7.</text>
</comment>
<dbReference type="PIRSF" id="PIRSF000505">
    <property type="entry name" value="EPSPS"/>
    <property type="match status" value="1"/>
</dbReference>
<comment type="similarity">
    <text evidence="2 7">Belongs to the EPSP synthase family.</text>
</comment>
<dbReference type="PROSITE" id="PS00885">
    <property type="entry name" value="EPSP_SYNTHASE_2"/>
    <property type="match status" value="1"/>
</dbReference>
<evidence type="ECO:0000256" key="2">
    <source>
        <dbReference type="ARBA" id="ARBA00009948"/>
    </source>
</evidence>
<keyword evidence="3 7" id="KW-0028">Amino-acid biosynthesis</keyword>
<feature type="binding site" evidence="7">
    <location>
        <position position="115"/>
    </location>
    <ligand>
        <name>phosphoenolpyruvate</name>
        <dbReference type="ChEBI" id="CHEBI:58702"/>
    </ligand>
</feature>
<feature type="binding site" evidence="7">
    <location>
        <position position="396"/>
    </location>
    <ligand>
        <name>phosphoenolpyruvate</name>
        <dbReference type="ChEBI" id="CHEBI:58702"/>
    </ligand>
</feature>
<accession>A0A7R6PPX3</accession>
<dbReference type="InterPro" id="IPR013792">
    <property type="entry name" value="RNA3'P_cycl/enolpyr_Trfase_a/b"/>
</dbReference>
<protein>
    <recommendedName>
        <fullName evidence="7">3-phosphoshikimate 1-carboxyvinyltransferase</fullName>
        <ecNumber evidence="7">2.5.1.19</ecNumber>
    </recommendedName>
    <alternativeName>
        <fullName evidence="7">5-enolpyruvylshikimate-3-phosphate synthase</fullName>
        <shortName evidence="7">EPSP synthase</shortName>
        <shortName evidence="7">EPSPS</shortName>
    </alternativeName>
</protein>
<dbReference type="SUPFAM" id="SSF55205">
    <property type="entry name" value="EPT/RTPC-like"/>
    <property type="match status" value="1"/>
</dbReference>
<comment type="subunit">
    <text evidence="7">Monomer.</text>
</comment>
<proteinExistence type="inferred from homology"/>
<feature type="binding site" evidence="7">
    <location>
        <position position="370"/>
    </location>
    <ligand>
        <name>phosphoenolpyruvate</name>
        <dbReference type="ChEBI" id="CHEBI:58702"/>
    </ligand>
</feature>
<dbReference type="UniPathway" id="UPA00053">
    <property type="reaction ID" value="UER00089"/>
</dbReference>
<dbReference type="GO" id="GO:0009423">
    <property type="term" value="P:chorismate biosynthetic process"/>
    <property type="evidence" value="ECO:0007669"/>
    <property type="project" value="UniProtKB-UniRule"/>
</dbReference>
<dbReference type="InterPro" id="IPR006264">
    <property type="entry name" value="EPSP_synthase"/>
</dbReference>
<evidence type="ECO:0000256" key="6">
    <source>
        <dbReference type="ARBA" id="ARBA00044633"/>
    </source>
</evidence>
<dbReference type="CDD" id="cd01556">
    <property type="entry name" value="EPSP_synthase"/>
    <property type="match status" value="1"/>
</dbReference>
<feature type="binding site" evidence="7">
    <location>
        <position position="158"/>
    </location>
    <ligand>
        <name>3-phosphoshikimate</name>
        <dbReference type="ChEBI" id="CHEBI:145989"/>
    </ligand>
</feature>
<feature type="binding site" evidence="7">
    <location>
        <position position="19"/>
    </location>
    <ligand>
        <name>phosphoenolpyruvate</name>
        <dbReference type="ChEBI" id="CHEBI:58702"/>
    </ligand>
</feature>
<evidence type="ECO:0000256" key="1">
    <source>
        <dbReference type="ARBA" id="ARBA00004811"/>
    </source>
</evidence>
<dbReference type="Proteomes" id="UP000595564">
    <property type="component" value="Chromosome"/>
</dbReference>
<dbReference type="RefSeq" id="WP_201327442.1">
    <property type="nucleotide sequence ID" value="NZ_AP017470.1"/>
</dbReference>
<dbReference type="AlphaFoldDB" id="A0A7R6PPX3"/>
<comment type="subcellular location">
    <subcellularLocation>
        <location evidence="7">Cytoplasm</location>
    </subcellularLocation>
</comment>
<dbReference type="GO" id="GO:0003866">
    <property type="term" value="F:3-phosphoshikimate 1-carboxyvinyltransferase activity"/>
    <property type="evidence" value="ECO:0007669"/>
    <property type="project" value="UniProtKB-UniRule"/>
</dbReference>
<evidence type="ECO:0000256" key="4">
    <source>
        <dbReference type="ARBA" id="ARBA00022679"/>
    </source>
</evidence>
<feature type="binding site" evidence="7">
    <location>
        <position position="329"/>
    </location>
    <ligand>
        <name>phosphoenolpyruvate</name>
        <dbReference type="ChEBI" id="CHEBI:58702"/>
    </ligand>
</feature>
<organism evidence="9 10">
    <name type="scientific">Thermotomaculum hydrothermale</name>
    <dbReference type="NCBI Taxonomy" id="981385"/>
    <lineage>
        <taxon>Bacteria</taxon>
        <taxon>Pseudomonadati</taxon>
        <taxon>Acidobacteriota</taxon>
        <taxon>Holophagae</taxon>
        <taxon>Thermotomaculales</taxon>
        <taxon>Thermotomaculaceae</taxon>
        <taxon>Thermotomaculum</taxon>
    </lineage>
</organism>
<dbReference type="PANTHER" id="PTHR21090">
    <property type="entry name" value="AROM/DEHYDROQUINATE SYNTHASE"/>
    <property type="match status" value="1"/>
</dbReference>
<feature type="domain" description="Enolpyruvate transferase" evidence="8">
    <location>
        <begin position="7"/>
        <end position="405"/>
    </location>
</feature>
<keyword evidence="7" id="KW-0963">Cytoplasm</keyword>
<gene>
    <name evidence="7" type="primary">aroA</name>
    <name evidence="9" type="ORF">TTHT_1661</name>
</gene>
<feature type="binding site" evidence="7">
    <location>
        <position position="298"/>
    </location>
    <ligand>
        <name>3-phosphoshikimate</name>
        <dbReference type="ChEBI" id="CHEBI:145989"/>
    </ligand>
</feature>
<feature type="binding site" evidence="7">
    <location>
        <position position="160"/>
    </location>
    <ligand>
        <name>3-phosphoshikimate</name>
        <dbReference type="ChEBI" id="CHEBI:145989"/>
    </ligand>
</feature>
<comment type="catalytic activity">
    <reaction evidence="6">
        <text>3-phosphoshikimate + phosphoenolpyruvate = 5-O-(1-carboxyvinyl)-3-phosphoshikimate + phosphate</text>
        <dbReference type="Rhea" id="RHEA:21256"/>
        <dbReference type="ChEBI" id="CHEBI:43474"/>
        <dbReference type="ChEBI" id="CHEBI:57701"/>
        <dbReference type="ChEBI" id="CHEBI:58702"/>
        <dbReference type="ChEBI" id="CHEBI:145989"/>
        <dbReference type="EC" id="2.5.1.19"/>
    </reaction>
    <physiologicalReaction direction="left-to-right" evidence="6">
        <dbReference type="Rhea" id="RHEA:21257"/>
    </physiologicalReaction>
</comment>
<feature type="binding site" evidence="7">
    <location>
        <position position="19"/>
    </location>
    <ligand>
        <name>3-phosphoshikimate</name>
        <dbReference type="ChEBI" id="CHEBI:145989"/>
    </ligand>
</feature>
<dbReference type="EC" id="2.5.1.19" evidence="7"/>
<dbReference type="KEGG" id="thyd:TTHT_1661"/>
<feature type="binding site" evidence="7">
    <location>
        <position position="87"/>
    </location>
    <ligand>
        <name>phosphoenolpyruvate</name>
        <dbReference type="ChEBI" id="CHEBI:58702"/>
    </ligand>
</feature>
<dbReference type="NCBIfam" id="TIGR01356">
    <property type="entry name" value="aroA"/>
    <property type="match status" value="1"/>
</dbReference>
<evidence type="ECO:0000313" key="10">
    <source>
        <dbReference type="Proteomes" id="UP000595564"/>
    </source>
</evidence>
<evidence type="ECO:0000313" key="9">
    <source>
        <dbReference type="EMBL" id="BBB33141.1"/>
    </source>
</evidence>
<feature type="binding site" evidence="7">
    <location>
        <position position="325"/>
    </location>
    <ligand>
        <name>3-phosphoshikimate</name>
        <dbReference type="ChEBI" id="CHEBI:145989"/>
    </ligand>
</feature>
<dbReference type="InterPro" id="IPR023193">
    <property type="entry name" value="EPSP_synthase_CS"/>
</dbReference>
<comment type="function">
    <text evidence="7">Catalyzes the transfer of the enolpyruvyl moiety of phosphoenolpyruvate (PEP) to the 5-hydroxyl of shikimate-3-phosphate (S3P) to produce enolpyruvyl shikimate-3-phosphate and inorganic phosphate.</text>
</comment>
<evidence type="ECO:0000256" key="5">
    <source>
        <dbReference type="ARBA" id="ARBA00023141"/>
    </source>
</evidence>
<dbReference type="GO" id="GO:0009073">
    <property type="term" value="P:aromatic amino acid family biosynthetic process"/>
    <property type="evidence" value="ECO:0007669"/>
    <property type="project" value="UniProtKB-KW"/>
</dbReference>
<dbReference type="GO" id="GO:0005737">
    <property type="term" value="C:cytoplasm"/>
    <property type="evidence" value="ECO:0007669"/>
    <property type="project" value="UniProtKB-SubCell"/>
</dbReference>
<evidence type="ECO:0000256" key="3">
    <source>
        <dbReference type="ARBA" id="ARBA00022605"/>
    </source>
</evidence>
<dbReference type="Gene3D" id="3.65.10.10">
    <property type="entry name" value="Enolpyruvate transferase domain"/>
    <property type="match status" value="2"/>
</dbReference>
<name>A0A7R6PPX3_9BACT</name>
<dbReference type="GO" id="GO:0008652">
    <property type="term" value="P:amino acid biosynthetic process"/>
    <property type="evidence" value="ECO:0007669"/>
    <property type="project" value="UniProtKB-KW"/>
</dbReference>
<evidence type="ECO:0000256" key="7">
    <source>
        <dbReference type="HAMAP-Rule" id="MF_00210"/>
    </source>
</evidence>
<dbReference type="InterPro" id="IPR001986">
    <property type="entry name" value="Enolpyruvate_Tfrase_dom"/>
</dbReference>
<keyword evidence="4 7" id="KW-0808">Transferase</keyword>
<dbReference type="Pfam" id="PF00275">
    <property type="entry name" value="EPSP_synthase"/>
    <property type="match status" value="1"/>
</dbReference>
<dbReference type="InterPro" id="IPR036968">
    <property type="entry name" value="Enolpyruvate_Tfrase_sf"/>
</dbReference>
<dbReference type="HAMAP" id="MF_00210">
    <property type="entry name" value="EPSP_synth"/>
    <property type="match status" value="1"/>
</dbReference>
<keyword evidence="10" id="KW-1185">Reference proteome</keyword>
<feature type="binding site" evidence="7">
    <location>
        <position position="20"/>
    </location>
    <ligand>
        <name>3-phosphoshikimate</name>
        <dbReference type="ChEBI" id="CHEBI:145989"/>
    </ligand>
</feature>
<feature type="binding site" evidence="7">
    <location>
        <position position="160"/>
    </location>
    <ligand>
        <name>phosphoenolpyruvate</name>
        <dbReference type="ChEBI" id="CHEBI:58702"/>
    </ligand>
</feature>
<comment type="caution">
    <text evidence="7">Lacks conserved residue(s) required for the propagation of feature annotation.</text>
</comment>
<dbReference type="PANTHER" id="PTHR21090:SF5">
    <property type="entry name" value="PENTAFUNCTIONAL AROM POLYPEPTIDE"/>
    <property type="match status" value="1"/>
</dbReference>
<sequence>MIKVLPSEISGTIKINPSKSITQRAYAIASLCNEKSVILNPSNSDDSLSSLNIVKGMGSIVERYENSVEIIGLKREVKEKFNCNEAGLCIRMFTPILSLFEKEIEITGKNSLLKRPVGMMVKPLERLGVILETNNGYPPIKIKGKLKGGYTEVDGSITSQFLTGLLIALTQVEENSEIKVKNLTSKPYIDLTLDLLEKTGVTIENRNYETFFIKPKKLKPLNIKVEGDFSSACFMLVSGAIGGKVRVENLNPDSKQADREILNILLQSGCKIKIGENFIETEQSTIRNFEIDVTNCPDIVPSIIPLGAKGEKPSKIYGISRLRFKESNRVEGLIEEFSKIGVKIEADENSMTVYPSNIIGGKADSRNDHRLAMALAVCGLVSKNGVEIENYKCVSKSYPNFFEDLRKLKGKVIIEGGK</sequence>
<feature type="binding site" evidence="7">
    <location>
        <position position="24"/>
    </location>
    <ligand>
        <name>3-phosphoshikimate</name>
        <dbReference type="ChEBI" id="CHEBI:145989"/>
    </ligand>
</feature>
<feature type="binding site" evidence="7">
    <location>
        <position position="185"/>
    </location>
    <ligand>
        <name>3-phosphoshikimate</name>
        <dbReference type="ChEBI" id="CHEBI:145989"/>
    </ligand>
</feature>
<reference evidence="9 10" key="1">
    <citation type="journal article" date="2012" name="Extremophiles">
        <title>Thermotomaculum hydrothermale gen. nov., sp. nov., a novel heterotrophic thermophile within the phylum Acidobacteria from a deep-sea hydrothermal vent chimney in the Southern Okinawa Trough.</title>
        <authorList>
            <person name="Izumi H."/>
            <person name="Nunoura T."/>
            <person name="Miyazaki M."/>
            <person name="Mino S."/>
            <person name="Toki T."/>
            <person name="Takai K."/>
            <person name="Sako Y."/>
            <person name="Sawabe T."/>
            <person name="Nakagawa S."/>
        </authorList>
    </citation>
    <scope>NUCLEOTIDE SEQUENCE [LARGE SCALE GENOMIC DNA]</scope>
    <source>
        <strain evidence="9 10">AC55</strain>
    </source>
</reference>
<keyword evidence="5 7" id="KW-0057">Aromatic amino acid biosynthesis</keyword>
<feature type="active site" description="Proton acceptor" evidence="7">
    <location>
        <position position="298"/>
    </location>
</feature>